<evidence type="ECO:0000313" key="2">
    <source>
        <dbReference type="Proteomes" id="UP000701702"/>
    </source>
</evidence>
<dbReference type="EMBL" id="CAJZAF010000007">
    <property type="protein sequence ID" value="CAG9169897.1"/>
    <property type="molecule type" value="Genomic_DNA"/>
</dbReference>
<evidence type="ECO:0000313" key="1">
    <source>
        <dbReference type="EMBL" id="CAG9169897.1"/>
    </source>
</evidence>
<comment type="caution">
    <text evidence="1">The sequence shown here is derived from an EMBL/GenBank/DDBJ whole genome shotgun (WGS) entry which is preliminary data.</text>
</comment>
<organism evidence="1 2">
    <name type="scientific">Cupriavidus pinatubonensis</name>
    <dbReference type="NCBI Taxonomy" id="248026"/>
    <lineage>
        <taxon>Bacteria</taxon>
        <taxon>Pseudomonadati</taxon>
        <taxon>Pseudomonadota</taxon>
        <taxon>Betaproteobacteria</taxon>
        <taxon>Burkholderiales</taxon>
        <taxon>Burkholderiaceae</taxon>
        <taxon>Cupriavidus</taxon>
    </lineage>
</organism>
<sequence>MPTKKTPPTREQLAALADKLKDAPAIGNDAQMALWASIGRADGWASMSQAERDDYRAKHNQLG</sequence>
<dbReference type="Proteomes" id="UP000701702">
    <property type="component" value="Unassembled WGS sequence"/>
</dbReference>
<keyword evidence="2" id="KW-1185">Reference proteome</keyword>
<protein>
    <submittedName>
        <fullName evidence="1">Uncharacterized protein</fullName>
    </submittedName>
</protein>
<gene>
    <name evidence="1" type="ORF">LMG23994_01718</name>
</gene>
<accession>A0ABN7YCG2</accession>
<dbReference type="RefSeq" id="WP_224001325.1">
    <property type="nucleotide sequence ID" value="NZ_CAJZAF010000007.1"/>
</dbReference>
<reference evidence="1 2" key="1">
    <citation type="submission" date="2021-08" db="EMBL/GenBank/DDBJ databases">
        <authorList>
            <person name="Peeters C."/>
        </authorList>
    </citation>
    <scope>NUCLEOTIDE SEQUENCE [LARGE SCALE GENOMIC DNA]</scope>
    <source>
        <strain evidence="1 2">LMG 23994</strain>
    </source>
</reference>
<proteinExistence type="predicted"/>
<name>A0ABN7YCG2_9BURK</name>